<evidence type="ECO:0000313" key="10">
    <source>
        <dbReference type="EMBL" id="KAK5080091.1"/>
    </source>
</evidence>
<evidence type="ECO:0000256" key="2">
    <source>
        <dbReference type="ARBA" id="ARBA00008072"/>
    </source>
</evidence>
<dbReference type="InterPro" id="IPR002328">
    <property type="entry name" value="ADH_Zn_CS"/>
</dbReference>
<evidence type="ECO:0000256" key="1">
    <source>
        <dbReference type="ARBA" id="ARBA00001947"/>
    </source>
</evidence>
<sequence length="325" mass="34488">MSDTMRAVAQLGQAFNVSVIDLPVPTIINATDVIVRINATAICGSDLHTYRTAMGSPEQPYLYGHEAIGYVTEVGDAVQFLEVGDYVVIPDNIDNGHYALEPDSYVVPLGWGGLEGGEALPGLQTWMGLTWSGFQSGDSVAVMGAGPVGLLAAYSALARGASQVFVVDEVQQRLDLAESIGAIPINFNNSDPVEQILATSPGGVRRGVEAVGYEAVNSTGQVDAGITLRQLLNVTAPEGGIGIVGLFPNSLPNFDIGQAWQKTLTIDGGVVLPLQIASEIVPLVASGRLRPSLIVSSIIDIEDAPEYYRRFNNHDETKVVIQFHD</sequence>
<evidence type="ECO:0000256" key="3">
    <source>
        <dbReference type="ARBA" id="ARBA00022723"/>
    </source>
</evidence>
<feature type="domain" description="Alcohol dehydrogenase-like N-terminal" evidence="9">
    <location>
        <begin position="30"/>
        <end position="98"/>
    </location>
</feature>
<reference evidence="10 11" key="1">
    <citation type="submission" date="2023-08" db="EMBL/GenBank/DDBJ databases">
        <title>Black Yeasts Isolated from many extreme environments.</title>
        <authorList>
            <person name="Coleine C."/>
            <person name="Stajich J.E."/>
            <person name="Selbmann L."/>
        </authorList>
    </citation>
    <scope>NUCLEOTIDE SEQUENCE [LARGE SCALE GENOMIC DNA]</scope>
    <source>
        <strain evidence="10 11">CCFEE 5910</strain>
    </source>
</reference>
<evidence type="ECO:0000259" key="9">
    <source>
        <dbReference type="Pfam" id="PF08240"/>
    </source>
</evidence>
<evidence type="ECO:0008006" key="12">
    <source>
        <dbReference type="Google" id="ProtNLM"/>
    </source>
</evidence>
<dbReference type="Proteomes" id="UP001309876">
    <property type="component" value="Unassembled WGS sequence"/>
</dbReference>
<name>A0AAN7SEJ6_9EURO</name>
<accession>A0AAN7SEJ6</accession>
<keyword evidence="6" id="KW-0520">NAD</keyword>
<gene>
    <name evidence="10" type="ORF">LTR05_008802</name>
</gene>
<comment type="caution">
    <text evidence="10">The sequence shown here is derived from an EMBL/GenBank/DDBJ whole genome shotgun (WGS) entry which is preliminary data.</text>
</comment>
<dbReference type="Pfam" id="PF08240">
    <property type="entry name" value="ADH_N"/>
    <property type="match status" value="1"/>
</dbReference>
<dbReference type="GO" id="GO:0008270">
    <property type="term" value="F:zinc ion binding"/>
    <property type="evidence" value="ECO:0007669"/>
    <property type="project" value="InterPro"/>
</dbReference>
<dbReference type="EMBL" id="JAVRRJ010000022">
    <property type="protein sequence ID" value="KAK5080091.1"/>
    <property type="molecule type" value="Genomic_DNA"/>
</dbReference>
<organism evidence="10 11">
    <name type="scientific">Lithohypha guttulata</name>
    <dbReference type="NCBI Taxonomy" id="1690604"/>
    <lineage>
        <taxon>Eukaryota</taxon>
        <taxon>Fungi</taxon>
        <taxon>Dikarya</taxon>
        <taxon>Ascomycota</taxon>
        <taxon>Pezizomycotina</taxon>
        <taxon>Eurotiomycetes</taxon>
        <taxon>Chaetothyriomycetidae</taxon>
        <taxon>Chaetothyriales</taxon>
        <taxon>Trichomeriaceae</taxon>
        <taxon>Lithohypha</taxon>
    </lineage>
</organism>
<protein>
    <recommendedName>
        <fullName evidence="12">Alcohol dehydrogenase</fullName>
    </recommendedName>
</protein>
<evidence type="ECO:0000259" key="8">
    <source>
        <dbReference type="Pfam" id="PF00107"/>
    </source>
</evidence>
<comment type="cofactor">
    <cofactor evidence="1 7">
        <name>Zn(2+)</name>
        <dbReference type="ChEBI" id="CHEBI:29105"/>
    </cofactor>
</comment>
<dbReference type="PANTHER" id="PTHR42813:SF3">
    <property type="entry name" value="GLUTATHIONE-INDEPENDENT FORMALDEHYDE DEHYDROGENASE"/>
    <property type="match status" value="1"/>
</dbReference>
<dbReference type="PANTHER" id="PTHR42813">
    <property type="entry name" value="ZINC-TYPE ALCOHOL DEHYDROGENASE-LIKE"/>
    <property type="match status" value="1"/>
</dbReference>
<proteinExistence type="inferred from homology"/>
<feature type="domain" description="Alcohol dehydrogenase-like C-terminal" evidence="8">
    <location>
        <begin position="147"/>
        <end position="270"/>
    </location>
</feature>
<evidence type="ECO:0000256" key="7">
    <source>
        <dbReference type="RuleBase" id="RU361277"/>
    </source>
</evidence>
<keyword evidence="5" id="KW-0560">Oxidoreductase</keyword>
<keyword evidence="11" id="KW-1185">Reference proteome</keyword>
<dbReference type="AlphaFoldDB" id="A0AAN7SEJ6"/>
<dbReference type="Gene3D" id="3.90.180.10">
    <property type="entry name" value="Medium-chain alcohol dehydrogenases, catalytic domain"/>
    <property type="match status" value="2"/>
</dbReference>
<evidence type="ECO:0000313" key="11">
    <source>
        <dbReference type="Proteomes" id="UP001309876"/>
    </source>
</evidence>
<comment type="similarity">
    <text evidence="2 7">Belongs to the zinc-containing alcohol dehydrogenase family.</text>
</comment>
<dbReference type="InterPro" id="IPR013154">
    <property type="entry name" value="ADH-like_N"/>
</dbReference>
<evidence type="ECO:0000256" key="6">
    <source>
        <dbReference type="ARBA" id="ARBA00023027"/>
    </source>
</evidence>
<dbReference type="GO" id="GO:0016491">
    <property type="term" value="F:oxidoreductase activity"/>
    <property type="evidence" value="ECO:0007669"/>
    <property type="project" value="UniProtKB-KW"/>
</dbReference>
<dbReference type="Pfam" id="PF00107">
    <property type="entry name" value="ADH_zinc_N"/>
    <property type="match status" value="1"/>
</dbReference>
<dbReference type="Gene3D" id="3.40.50.720">
    <property type="entry name" value="NAD(P)-binding Rossmann-like Domain"/>
    <property type="match status" value="1"/>
</dbReference>
<dbReference type="InterPro" id="IPR036291">
    <property type="entry name" value="NAD(P)-bd_dom_sf"/>
</dbReference>
<keyword evidence="4 7" id="KW-0862">Zinc</keyword>
<keyword evidence="3 7" id="KW-0479">Metal-binding</keyword>
<dbReference type="SUPFAM" id="SSF51735">
    <property type="entry name" value="NAD(P)-binding Rossmann-fold domains"/>
    <property type="match status" value="1"/>
</dbReference>
<evidence type="ECO:0000256" key="4">
    <source>
        <dbReference type="ARBA" id="ARBA00022833"/>
    </source>
</evidence>
<dbReference type="SUPFAM" id="SSF50129">
    <property type="entry name" value="GroES-like"/>
    <property type="match status" value="1"/>
</dbReference>
<dbReference type="InterPro" id="IPR013149">
    <property type="entry name" value="ADH-like_C"/>
</dbReference>
<dbReference type="InterPro" id="IPR011032">
    <property type="entry name" value="GroES-like_sf"/>
</dbReference>
<dbReference type="PROSITE" id="PS00059">
    <property type="entry name" value="ADH_ZINC"/>
    <property type="match status" value="1"/>
</dbReference>
<evidence type="ECO:0000256" key="5">
    <source>
        <dbReference type="ARBA" id="ARBA00023002"/>
    </source>
</evidence>